<comment type="caution">
    <text evidence="1">The sequence shown here is derived from an EMBL/GenBank/DDBJ whole genome shotgun (WGS) entry which is preliminary data.</text>
</comment>
<sequence length="107" mass="11890">MRLLIHMLQVGHPYFKYVSGHNVGLLPSALGSPLCFCGTLHAPQHCSIHELPGTLRDGDLKRPVTELFKEDQQKKHSKMRMGNGSVLPAGLNEDEGPIVLRHLMKTL</sequence>
<dbReference type="Proteomes" id="UP000050525">
    <property type="component" value="Unassembled WGS sequence"/>
</dbReference>
<gene>
    <name evidence="1" type="ORF">Y1Q_0022393</name>
</gene>
<keyword evidence="2" id="KW-1185">Reference proteome</keyword>
<organism evidence="1 2">
    <name type="scientific">Alligator mississippiensis</name>
    <name type="common">American alligator</name>
    <dbReference type="NCBI Taxonomy" id="8496"/>
    <lineage>
        <taxon>Eukaryota</taxon>
        <taxon>Metazoa</taxon>
        <taxon>Chordata</taxon>
        <taxon>Craniata</taxon>
        <taxon>Vertebrata</taxon>
        <taxon>Euteleostomi</taxon>
        <taxon>Archelosauria</taxon>
        <taxon>Archosauria</taxon>
        <taxon>Crocodylia</taxon>
        <taxon>Alligatoridae</taxon>
        <taxon>Alligatorinae</taxon>
        <taxon>Alligator</taxon>
    </lineage>
</organism>
<protein>
    <submittedName>
        <fullName evidence="1">Uncharacterized protein</fullName>
    </submittedName>
</protein>
<proteinExistence type="predicted"/>
<evidence type="ECO:0000313" key="2">
    <source>
        <dbReference type="Proteomes" id="UP000050525"/>
    </source>
</evidence>
<evidence type="ECO:0000313" key="1">
    <source>
        <dbReference type="EMBL" id="KYO42734.1"/>
    </source>
</evidence>
<reference evidence="1 2" key="1">
    <citation type="journal article" date="2012" name="Genome Biol.">
        <title>Sequencing three crocodilian genomes to illuminate the evolution of archosaurs and amniotes.</title>
        <authorList>
            <person name="St John J.A."/>
            <person name="Braun E.L."/>
            <person name="Isberg S.R."/>
            <person name="Miles L.G."/>
            <person name="Chong A.Y."/>
            <person name="Gongora J."/>
            <person name="Dalzell P."/>
            <person name="Moran C."/>
            <person name="Bed'hom B."/>
            <person name="Abzhanov A."/>
            <person name="Burgess S.C."/>
            <person name="Cooksey A.M."/>
            <person name="Castoe T.A."/>
            <person name="Crawford N.G."/>
            <person name="Densmore L.D."/>
            <person name="Drew J.C."/>
            <person name="Edwards S.V."/>
            <person name="Faircloth B.C."/>
            <person name="Fujita M.K."/>
            <person name="Greenwold M.J."/>
            <person name="Hoffmann F.G."/>
            <person name="Howard J.M."/>
            <person name="Iguchi T."/>
            <person name="Janes D.E."/>
            <person name="Khan S.Y."/>
            <person name="Kohno S."/>
            <person name="de Koning A.J."/>
            <person name="Lance S.L."/>
            <person name="McCarthy F.M."/>
            <person name="McCormack J.E."/>
            <person name="Merchant M.E."/>
            <person name="Peterson D.G."/>
            <person name="Pollock D.D."/>
            <person name="Pourmand N."/>
            <person name="Raney B.J."/>
            <person name="Roessler K.A."/>
            <person name="Sanford J.R."/>
            <person name="Sawyer R.H."/>
            <person name="Schmidt C.J."/>
            <person name="Triplett E.W."/>
            <person name="Tuberville T.D."/>
            <person name="Venegas-Anaya M."/>
            <person name="Howard J.T."/>
            <person name="Jarvis E.D."/>
            <person name="Guillette L.J.Jr."/>
            <person name="Glenn T.C."/>
            <person name="Green R.E."/>
            <person name="Ray D.A."/>
        </authorList>
    </citation>
    <scope>NUCLEOTIDE SEQUENCE [LARGE SCALE GENOMIC DNA]</scope>
    <source>
        <strain evidence="1">KSC_2009_1</strain>
    </source>
</reference>
<accession>A0A151P0Z7</accession>
<dbReference type="EMBL" id="AKHW03001358">
    <property type="protein sequence ID" value="KYO42734.1"/>
    <property type="molecule type" value="Genomic_DNA"/>
</dbReference>
<name>A0A151P0Z7_ALLMI</name>
<dbReference type="AlphaFoldDB" id="A0A151P0Z7"/>